<evidence type="ECO:0000256" key="7">
    <source>
        <dbReference type="SAM" id="MobiDB-lite"/>
    </source>
</evidence>
<gene>
    <name evidence="9" type="ORF">ACA1_020160</name>
</gene>
<dbReference type="GeneID" id="14914105"/>
<evidence type="ECO:0000256" key="5">
    <source>
        <dbReference type="ARBA" id="ARBA00022824"/>
    </source>
</evidence>
<evidence type="ECO:0000256" key="4">
    <source>
        <dbReference type="ARBA" id="ARBA00022737"/>
    </source>
</evidence>
<dbReference type="GO" id="GO:0030127">
    <property type="term" value="C:COPII vesicle coat"/>
    <property type="evidence" value="ECO:0007669"/>
    <property type="project" value="TreeGrafter"/>
</dbReference>
<accession>L8GLH3</accession>
<comment type="subcellular location">
    <subcellularLocation>
        <location evidence="1">Endoplasmic reticulum</location>
    </subcellularLocation>
</comment>
<feature type="region of interest" description="Disordered" evidence="7">
    <location>
        <begin position="468"/>
        <end position="598"/>
    </location>
</feature>
<dbReference type="GO" id="GO:0090110">
    <property type="term" value="P:COPII-coated vesicle cargo loading"/>
    <property type="evidence" value="ECO:0007669"/>
    <property type="project" value="TreeGrafter"/>
</dbReference>
<evidence type="ECO:0000256" key="3">
    <source>
        <dbReference type="ARBA" id="ARBA00022574"/>
    </source>
</evidence>
<keyword evidence="10" id="KW-1185">Reference proteome</keyword>
<keyword evidence="3" id="KW-0853">WD repeat</keyword>
<dbReference type="GO" id="GO:0007029">
    <property type="term" value="P:endoplasmic reticulum organization"/>
    <property type="evidence" value="ECO:0007669"/>
    <property type="project" value="TreeGrafter"/>
</dbReference>
<dbReference type="STRING" id="1257118.L8GLH3"/>
<dbReference type="EMBL" id="KB008092">
    <property type="protein sequence ID" value="ELR13553.1"/>
    <property type="molecule type" value="Genomic_DNA"/>
</dbReference>
<feature type="compositionally biased region" description="Basic and acidic residues" evidence="7">
    <location>
        <begin position="79"/>
        <end position="90"/>
    </location>
</feature>
<keyword evidence="6" id="KW-0931">ER-Golgi transport</keyword>
<dbReference type="RefSeq" id="XP_004335566.1">
    <property type="nucleotide sequence ID" value="XM_004335518.1"/>
</dbReference>
<evidence type="ECO:0000259" key="8">
    <source>
        <dbReference type="Pfam" id="PF12931"/>
    </source>
</evidence>
<dbReference type="GO" id="GO:0070971">
    <property type="term" value="C:endoplasmic reticulum exit site"/>
    <property type="evidence" value="ECO:0007669"/>
    <property type="project" value="TreeGrafter"/>
</dbReference>
<dbReference type="Gene3D" id="1.25.40.1030">
    <property type="match status" value="1"/>
</dbReference>
<feature type="compositionally biased region" description="Low complexity" evidence="7">
    <location>
        <begin position="560"/>
        <end position="571"/>
    </location>
</feature>
<protein>
    <recommendedName>
        <fullName evidence="8">Sec16 Sec23-binding domain-containing protein</fullName>
    </recommendedName>
</protein>
<feature type="region of interest" description="Disordered" evidence="7">
    <location>
        <begin position="705"/>
        <end position="745"/>
    </location>
</feature>
<dbReference type="PANTHER" id="PTHR13923">
    <property type="entry name" value="SEC31-RELATED PROTEIN"/>
    <property type="match status" value="1"/>
</dbReference>
<feature type="compositionally biased region" description="Low complexity" evidence="7">
    <location>
        <begin position="705"/>
        <end position="733"/>
    </location>
</feature>
<evidence type="ECO:0000313" key="10">
    <source>
        <dbReference type="Proteomes" id="UP000011083"/>
    </source>
</evidence>
<evidence type="ECO:0000256" key="1">
    <source>
        <dbReference type="ARBA" id="ARBA00004240"/>
    </source>
</evidence>
<dbReference type="Gene3D" id="1.20.940.10">
    <property type="entry name" value="Functional domain of the splicing factor Prp18"/>
    <property type="match status" value="1"/>
</dbReference>
<dbReference type="VEuPathDB" id="AmoebaDB:ACA1_020160"/>
<organism evidence="9 10">
    <name type="scientific">Acanthamoeba castellanii (strain ATCC 30010 / Neff)</name>
    <dbReference type="NCBI Taxonomy" id="1257118"/>
    <lineage>
        <taxon>Eukaryota</taxon>
        <taxon>Amoebozoa</taxon>
        <taxon>Discosea</taxon>
        <taxon>Longamoebia</taxon>
        <taxon>Centramoebida</taxon>
        <taxon>Acanthamoebidae</taxon>
        <taxon>Acanthamoeba</taxon>
    </lineage>
</organism>
<dbReference type="PANTHER" id="PTHR13923:SF11">
    <property type="entry name" value="SECRETORY 31, ISOFORM D"/>
    <property type="match status" value="1"/>
</dbReference>
<keyword evidence="4" id="KW-0677">Repeat</keyword>
<feature type="non-terminal residue" evidence="9">
    <location>
        <position position="853"/>
    </location>
</feature>
<dbReference type="PRINTS" id="PR01217">
    <property type="entry name" value="PRICHEXTENSN"/>
</dbReference>
<feature type="compositionally biased region" description="Low complexity" evidence="7">
    <location>
        <begin position="526"/>
        <end position="537"/>
    </location>
</feature>
<dbReference type="KEGG" id="acan:ACA1_020160"/>
<evidence type="ECO:0000256" key="2">
    <source>
        <dbReference type="ARBA" id="ARBA00022448"/>
    </source>
</evidence>
<reference evidence="9 10" key="1">
    <citation type="journal article" date="2013" name="Genome Biol.">
        <title>Genome of Acanthamoeba castellanii highlights extensive lateral gene transfer and early evolution of tyrosine kinase signaling.</title>
        <authorList>
            <person name="Clarke M."/>
            <person name="Lohan A.J."/>
            <person name="Liu B."/>
            <person name="Lagkouvardos I."/>
            <person name="Roy S."/>
            <person name="Zafar N."/>
            <person name="Bertelli C."/>
            <person name="Schilde C."/>
            <person name="Kianianmomeni A."/>
            <person name="Burglin T.R."/>
            <person name="Frech C."/>
            <person name="Turcotte B."/>
            <person name="Kopec K.O."/>
            <person name="Synnott J.M."/>
            <person name="Choo C."/>
            <person name="Paponov I."/>
            <person name="Finkler A."/>
            <person name="Soon Heng Tan C."/>
            <person name="Hutchins A.P."/>
            <person name="Weinmeier T."/>
            <person name="Rattei T."/>
            <person name="Chu J.S."/>
            <person name="Gimenez G."/>
            <person name="Irimia M."/>
            <person name="Rigden D.J."/>
            <person name="Fitzpatrick D.A."/>
            <person name="Lorenzo-Morales J."/>
            <person name="Bateman A."/>
            <person name="Chiu C.H."/>
            <person name="Tang P."/>
            <person name="Hegemann P."/>
            <person name="Fromm H."/>
            <person name="Raoult D."/>
            <person name="Greub G."/>
            <person name="Miranda-Saavedra D."/>
            <person name="Chen N."/>
            <person name="Nash P."/>
            <person name="Ginger M.L."/>
            <person name="Horn M."/>
            <person name="Schaap P."/>
            <person name="Caler L."/>
            <person name="Loftus B."/>
        </authorList>
    </citation>
    <scope>NUCLEOTIDE SEQUENCE [LARGE SCALE GENOMIC DNA]</scope>
    <source>
        <strain evidence="9 10">Neff</strain>
    </source>
</reference>
<evidence type="ECO:0000256" key="6">
    <source>
        <dbReference type="ARBA" id="ARBA00022892"/>
    </source>
</evidence>
<evidence type="ECO:0000313" key="9">
    <source>
        <dbReference type="EMBL" id="ELR13553.1"/>
    </source>
</evidence>
<keyword evidence="5" id="KW-0256">Endoplasmic reticulum</keyword>
<dbReference type="Proteomes" id="UP000011083">
    <property type="component" value="Unassembled WGS sequence"/>
</dbReference>
<feature type="domain" description="Sec16 Sec23-binding" evidence="8">
    <location>
        <begin position="236"/>
        <end position="460"/>
    </location>
</feature>
<dbReference type="OrthoDB" id="542917at2759"/>
<dbReference type="InterPro" id="IPR024298">
    <property type="entry name" value="Sec16_Sec23-bd"/>
</dbReference>
<dbReference type="AlphaFoldDB" id="L8GLH3"/>
<dbReference type="InterPro" id="IPR040251">
    <property type="entry name" value="SEC31-like"/>
</dbReference>
<dbReference type="Pfam" id="PF12931">
    <property type="entry name" value="TPR_Sec16"/>
    <property type="match status" value="1"/>
</dbReference>
<keyword evidence="2" id="KW-0813">Transport</keyword>
<name>L8GLH3_ACACF</name>
<dbReference type="GO" id="GO:0005198">
    <property type="term" value="F:structural molecule activity"/>
    <property type="evidence" value="ECO:0007669"/>
    <property type="project" value="TreeGrafter"/>
</dbReference>
<feature type="compositionally biased region" description="Pro residues" evidence="7">
    <location>
        <begin position="572"/>
        <end position="581"/>
    </location>
</feature>
<proteinExistence type="predicted"/>
<feature type="compositionally biased region" description="Polar residues" evidence="7">
    <location>
        <begin position="489"/>
        <end position="505"/>
    </location>
</feature>
<sequence length="853" mass="89111">VRTIVTDQTFVDRSQRLEEALKSNDCKAYCEEKMTNSANEQEKAEWSLLSVLFESLLAHLGFGPEETNQKVLEFISRLPDNEKEAEHAKEEETEEEEKEAPAEEKASEDEPSEEEAKKEEDDASALFGGSPAASTKEGEDVSNLFGAPASSGAPTDSSFDMFGAPPPSEGHDPFAALGQPSGSDDPFAQIAANLPPAETGSETSAASTAKAPLMPIPTTKATIKFDLTEDNSENIITRSLIVGNFEAAVNCCMKIGRTADALVLAACGGPDLWAKTQEAYFARHTMPFMKALLPPHRTLAACVLISSIVKNEMQTLVASTELHSWKGTLAILCTYAKSEEFPVLCDFLASRLEAAGDTRSAVLCYICAGNIDKAVNAWVNASINKDNDSVESLLEVLEKVSIFRRAIDYNDMSDVLANKYSQYAEALASQGRLQTAMGYLSQLNDPKFQTPSSTVLLHRVANALNQQPAAGVPPFPFQSENVRPEQGGAQHQTPAGASAQPTGPQRTAGLTPGGYNPSAPVRTAGPSTPSFTPSVPSAHPVAHPVHGHTATSGPSPFPTGPSHRPAAGGSPSPFPEPPRPSNPAAFPQPVAAPGGQGSGAYIPAAARAAGYTEYNPATTTFEPHPVAPSVAMPSAGGAGAPSVFPTVGPTPVASAVGSAAPTVFTPSASGSGAVPTVFTPVAPAAVGSGSTPTVFTPVAPAGVSGVGSGSTTVFTPSVSQPTNTPPTSQTSAPAPAPAAPPKLTKEPTALSGEIVNKFSTIVDSLSQRVGADPRKARAMTDAKGRMNELYEKLKTGQYSDELEALLHEFAVALETENKANVTRVHKVLAGSHWEDLGSKVMIGIKRIMDIAMP</sequence>
<feature type="region of interest" description="Disordered" evidence="7">
    <location>
        <begin position="79"/>
        <end position="182"/>
    </location>
</feature>